<dbReference type="InterPro" id="IPR001853">
    <property type="entry name" value="DSBA-like_thioredoxin_dom"/>
</dbReference>
<dbReference type="eggNOG" id="COG1651">
    <property type="taxonomic scope" value="Bacteria"/>
</dbReference>
<evidence type="ECO:0000256" key="9">
    <source>
        <dbReference type="SAM" id="MobiDB-lite"/>
    </source>
</evidence>
<comment type="similarity">
    <text evidence="2">Belongs to the thioredoxin family. DsbA subfamily.</text>
</comment>
<dbReference type="InterPro" id="IPR013766">
    <property type="entry name" value="Thioredoxin_domain"/>
</dbReference>
<evidence type="ECO:0000256" key="4">
    <source>
        <dbReference type="ARBA" id="ARBA00022729"/>
    </source>
</evidence>
<dbReference type="Gene3D" id="3.40.30.10">
    <property type="entry name" value="Glutaredoxin"/>
    <property type="match status" value="1"/>
</dbReference>
<dbReference type="STRING" id="425104.Ssed_3787"/>
<organism evidence="11 12">
    <name type="scientific">Shewanella sediminis (strain HAW-EB3)</name>
    <dbReference type="NCBI Taxonomy" id="425104"/>
    <lineage>
        <taxon>Bacteria</taxon>
        <taxon>Pseudomonadati</taxon>
        <taxon>Pseudomonadota</taxon>
        <taxon>Gammaproteobacteria</taxon>
        <taxon>Alteromonadales</taxon>
        <taxon>Shewanellaceae</taxon>
        <taxon>Shewanella</taxon>
    </lineage>
</organism>
<evidence type="ECO:0000259" key="10">
    <source>
        <dbReference type="PROSITE" id="PS51352"/>
    </source>
</evidence>
<keyword evidence="4" id="KW-0732">Signal</keyword>
<dbReference type="InterPro" id="IPR036249">
    <property type="entry name" value="Thioredoxin-like_sf"/>
</dbReference>
<comment type="subcellular location">
    <subcellularLocation>
        <location evidence="1">Periplasm</location>
    </subcellularLocation>
</comment>
<dbReference type="Proteomes" id="UP000002015">
    <property type="component" value="Chromosome"/>
</dbReference>
<evidence type="ECO:0000256" key="5">
    <source>
        <dbReference type="ARBA" id="ARBA00022764"/>
    </source>
</evidence>
<feature type="disulfide bond" description="Redox-active" evidence="8">
    <location>
        <begin position="80"/>
        <end position="83"/>
    </location>
</feature>
<name>A8FZW8_SHESH</name>
<keyword evidence="7" id="KW-0676">Redox-active center</keyword>
<keyword evidence="12" id="KW-1185">Reference proteome</keyword>
<gene>
    <name evidence="11" type="ordered locus">Ssed_3787</name>
</gene>
<dbReference type="InterPro" id="IPR023205">
    <property type="entry name" value="DsbA/DsbL"/>
</dbReference>
<dbReference type="PIRSF" id="PIRSF001488">
    <property type="entry name" value="Tdi_protein"/>
    <property type="match status" value="1"/>
</dbReference>
<dbReference type="GO" id="GO:0042597">
    <property type="term" value="C:periplasmic space"/>
    <property type="evidence" value="ECO:0007669"/>
    <property type="project" value="UniProtKB-SubCell"/>
</dbReference>
<protein>
    <recommendedName>
        <fullName evidence="3">Thiol:disulfide interchange protein DsbA</fullName>
    </recommendedName>
</protein>
<dbReference type="EMBL" id="CP000821">
    <property type="protein sequence ID" value="ABV38391.1"/>
    <property type="molecule type" value="Genomic_DNA"/>
</dbReference>
<sequence length="249" mass="28404" precursor="true">MLNLAEFFRHLCRLLRYLIEPRVTFEDKRLIKHIALALTLAVAPLSSFAAQFVEGKHFTQVSDKAPSAQPKLTEFYSFYCHNCFNMETQYLGDIKANLNKNVKFDSKHVDFMNSEIGTEVMRSLAVIQELDAGDKMTHAMFAAIQGDEGANGHSHDHDHSAHEKPELNNRDDIKKVFADKGFDVSKYDAIADSKAVNDKIDLWRVQQREFRIQSVPAFIVNDKYAVNMGQVRTLGELIDLINYLAVEHK</sequence>
<dbReference type="PANTHER" id="PTHR35891">
    <property type="entry name" value="THIOL:DISULFIDE INTERCHANGE PROTEIN DSBA"/>
    <property type="match status" value="1"/>
</dbReference>
<feature type="region of interest" description="Disordered" evidence="9">
    <location>
        <begin position="147"/>
        <end position="168"/>
    </location>
</feature>
<dbReference type="PANTHER" id="PTHR35891:SF2">
    <property type="entry name" value="THIOL:DISULFIDE INTERCHANGE PROTEIN DSBA"/>
    <property type="match status" value="1"/>
</dbReference>
<feature type="domain" description="Thioredoxin" evidence="10">
    <location>
        <begin position="39"/>
        <end position="178"/>
    </location>
</feature>
<dbReference type="HOGENOM" id="CLU_088255_3_0_6"/>
<dbReference type="PROSITE" id="PS51352">
    <property type="entry name" value="THIOREDOXIN_2"/>
    <property type="match status" value="1"/>
</dbReference>
<dbReference type="GO" id="GO:0016491">
    <property type="term" value="F:oxidoreductase activity"/>
    <property type="evidence" value="ECO:0007669"/>
    <property type="project" value="InterPro"/>
</dbReference>
<reference evidence="11 12" key="1">
    <citation type="submission" date="2007-08" db="EMBL/GenBank/DDBJ databases">
        <title>Complete sequence of Shewanella sediminis HAW-EB3.</title>
        <authorList>
            <consortium name="US DOE Joint Genome Institute"/>
            <person name="Copeland A."/>
            <person name="Lucas S."/>
            <person name="Lapidus A."/>
            <person name="Barry K."/>
            <person name="Glavina del Rio T."/>
            <person name="Dalin E."/>
            <person name="Tice H."/>
            <person name="Pitluck S."/>
            <person name="Chertkov O."/>
            <person name="Brettin T."/>
            <person name="Bruce D."/>
            <person name="Detter J.C."/>
            <person name="Han C."/>
            <person name="Schmutz J."/>
            <person name="Larimer F."/>
            <person name="Land M."/>
            <person name="Hauser L."/>
            <person name="Kyrpides N."/>
            <person name="Kim E."/>
            <person name="Zhao J.-S."/>
            <person name="Richardson P."/>
        </authorList>
    </citation>
    <scope>NUCLEOTIDE SEQUENCE [LARGE SCALE GENOMIC DNA]</scope>
    <source>
        <strain evidence="11 12">HAW-EB3</strain>
    </source>
</reference>
<dbReference type="CDD" id="cd03019">
    <property type="entry name" value="DsbA_DsbA"/>
    <property type="match status" value="1"/>
</dbReference>
<dbReference type="Pfam" id="PF01323">
    <property type="entry name" value="DSBA"/>
    <property type="match status" value="1"/>
</dbReference>
<keyword evidence="6" id="KW-1015">Disulfide bond</keyword>
<dbReference type="InterPro" id="IPR050824">
    <property type="entry name" value="Thiol_disulfide_DsbA"/>
</dbReference>
<evidence type="ECO:0000256" key="7">
    <source>
        <dbReference type="ARBA" id="ARBA00023284"/>
    </source>
</evidence>
<evidence type="ECO:0000256" key="6">
    <source>
        <dbReference type="ARBA" id="ARBA00023157"/>
    </source>
</evidence>
<evidence type="ECO:0000313" key="12">
    <source>
        <dbReference type="Proteomes" id="UP000002015"/>
    </source>
</evidence>
<evidence type="ECO:0000256" key="8">
    <source>
        <dbReference type="PIRSR" id="PIRSR001488-1"/>
    </source>
</evidence>
<dbReference type="AlphaFoldDB" id="A8FZW8"/>
<evidence type="ECO:0000256" key="1">
    <source>
        <dbReference type="ARBA" id="ARBA00004418"/>
    </source>
</evidence>
<dbReference type="SUPFAM" id="SSF52833">
    <property type="entry name" value="Thioredoxin-like"/>
    <property type="match status" value="1"/>
</dbReference>
<evidence type="ECO:0000313" key="11">
    <source>
        <dbReference type="EMBL" id="ABV38391.1"/>
    </source>
</evidence>
<evidence type="ECO:0000256" key="2">
    <source>
        <dbReference type="ARBA" id="ARBA00005791"/>
    </source>
</evidence>
<dbReference type="KEGG" id="sse:Ssed_3787"/>
<proteinExistence type="inferred from homology"/>
<feature type="compositionally biased region" description="Basic and acidic residues" evidence="9">
    <location>
        <begin position="153"/>
        <end position="168"/>
    </location>
</feature>
<accession>A8FZW8</accession>
<keyword evidence="5" id="KW-0574">Periplasm</keyword>
<evidence type="ECO:0000256" key="3">
    <source>
        <dbReference type="ARBA" id="ARBA00013831"/>
    </source>
</evidence>